<dbReference type="PANTHER" id="PTHR10520">
    <property type="entry name" value="TRIFUNCTIONAL PURINE BIOSYNTHETIC PROTEIN ADENOSINE-3-RELATED"/>
    <property type="match status" value="1"/>
</dbReference>
<dbReference type="CDD" id="cd02196">
    <property type="entry name" value="PurM"/>
    <property type="match status" value="1"/>
</dbReference>
<evidence type="ECO:0000256" key="6">
    <source>
        <dbReference type="ARBA" id="ARBA00022741"/>
    </source>
</evidence>
<gene>
    <name evidence="12" type="primary">purM</name>
    <name evidence="15" type="ORF">MFLO_11525</name>
</gene>
<name>A0ABP3AWN3_9LIST</name>
<dbReference type="GO" id="GO:0004641">
    <property type="term" value="F:phosphoribosylformylglycinamidine cyclo-ligase activity"/>
    <property type="evidence" value="ECO:0007669"/>
    <property type="project" value="UniProtKB-EC"/>
</dbReference>
<dbReference type="Gene3D" id="3.90.650.10">
    <property type="entry name" value="PurM-like C-terminal domain"/>
    <property type="match status" value="1"/>
</dbReference>
<dbReference type="InterPro" id="IPR010918">
    <property type="entry name" value="PurM-like_C_dom"/>
</dbReference>
<keyword evidence="12" id="KW-0963">Cytoplasm</keyword>
<accession>A0ABP3AWN3</accession>
<keyword evidence="16" id="KW-1185">Reference proteome</keyword>
<evidence type="ECO:0000256" key="8">
    <source>
        <dbReference type="ARBA" id="ARBA00031908"/>
    </source>
</evidence>
<keyword evidence="7 12" id="KW-0067">ATP-binding</keyword>
<comment type="similarity">
    <text evidence="2 12">Belongs to the AIR synthase family.</text>
</comment>
<dbReference type="RefSeq" id="WP_036097831.1">
    <property type="nucleotide sequence ID" value="NZ_AODF01000026.1"/>
</dbReference>
<comment type="caution">
    <text evidence="15">The sequence shown here is derived from an EMBL/GenBank/DDBJ whole genome shotgun (WGS) entry which is preliminary data.</text>
</comment>
<comment type="catalytic activity">
    <reaction evidence="11 12">
        <text>2-formamido-N(1)-(5-O-phospho-beta-D-ribosyl)acetamidine + ATP = 5-amino-1-(5-phospho-beta-D-ribosyl)imidazole + ADP + phosphate + H(+)</text>
        <dbReference type="Rhea" id="RHEA:23032"/>
        <dbReference type="ChEBI" id="CHEBI:15378"/>
        <dbReference type="ChEBI" id="CHEBI:30616"/>
        <dbReference type="ChEBI" id="CHEBI:43474"/>
        <dbReference type="ChEBI" id="CHEBI:137981"/>
        <dbReference type="ChEBI" id="CHEBI:147287"/>
        <dbReference type="ChEBI" id="CHEBI:456216"/>
        <dbReference type="EC" id="6.3.3.1"/>
    </reaction>
</comment>
<evidence type="ECO:0000256" key="12">
    <source>
        <dbReference type="HAMAP-Rule" id="MF_00741"/>
    </source>
</evidence>
<dbReference type="Gene3D" id="3.30.1330.10">
    <property type="entry name" value="PurM-like, N-terminal domain"/>
    <property type="match status" value="1"/>
</dbReference>
<dbReference type="Proteomes" id="UP000019249">
    <property type="component" value="Unassembled WGS sequence"/>
</dbReference>
<dbReference type="PANTHER" id="PTHR10520:SF12">
    <property type="entry name" value="TRIFUNCTIONAL PURINE BIOSYNTHETIC PROTEIN ADENOSINE-3"/>
    <property type="match status" value="1"/>
</dbReference>
<proteinExistence type="inferred from homology"/>
<dbReference type="InterPro" id="IPR016188">
    <property type="entry name" value="PurM-like_N"/>
</dbReference>
<dbReference type="SUPFAM" id="SSF55326">
    <property type="entry name" value="PurM N-terminal domain-like"/>
    <property type="match status" value="1"/>
</dbReference>
<evidence type="ECO:0000256" key="4">
    <source>
        <dbReference type="ARBA" id="ARBA00020367"/>
    </source>
</evidence>
<keyword evidence="5 12" id="KW-0436">Ligase</keyword>
<dbReference type="Pfam" id="PF00586">
    <property type="entry name" value="AIRS"/>
    <property type="match status" value="1"/>
</dbReference>
<dbReference type="NCBIfam" id="TIGR00878">
    <property type="entry name" value="purM"/>
    <property type="match status" value="1"/>
</dbReference>
<evidence type="ECO:0000259" key="13">
    <source>
        <dbReference type="Pfam" id="PF00586"/>
    </source>
</evidence>
<evidence type="ECO:0000256" key="2">
    <source>
        <dbReference type="ARBA" id="ARBA00010280"/>
    </source>
</evidence>
<feature type="domain" description="PurM-like N-terminal" evidence="13">
    <location>
        <begin position="57"/>
        <end position="162"/>
    </location>
</feature>
<evidence type="ECO:0000256" key="5">
    <source>
        <dbReference type="ARBA" id="ARBA00022598"/>
    </source>
</evidence>
<evidence type="ECO:0000256" key="1">
    <source>
        <dbReference type="ARBA" id="ARBA00004686"/>
    </source>
</evidence>
<evidence type="ECO:0000256" key="11">
    <source>
        <dbReference type="ARBA" id="ARBA00049057"/>
    </source>
</evidence>
<dbReference type="SUPFAM" id="SSF56042">
    <property type="entry name" value="PurM C-terminal domain-like"/>
    <property type="match status" value="1"/>
</dbReference>
<feature type="domain" description="PurM-like C-terminal" evidence="14">
    <location>
        <begin position="174"/>
        <end position="342"/>
    </location>
</feature>
<comment type="subcellular location">
    <subcellularLocation>
        <location evidence="12">Cytoplasm</location>
    </subcellularLocation>
</comment>
<keyword evidence="6 12" id="KW-0547">Nucleotide-binding</keyword>
<reference evidence="15 16" key="1">
    <citation type="journal article" date="2014" name="Int. J. Syst. Evol. Microbiol.">
        <title>Listeria floridensis sp. nov., Listeria aquatica sp. nov., Listeria cornellensis sp. nov., Listeria riparia sp. nov. and Listeria grandensis sp. nov., from agricultural and natural environments.</title>
        <authorList>
            <person name="den Bakker H.C."/>
            <person name="Warchocki S."/>
            <person name="Wright E.M."/>
            <person name="Allred A.F."/>
            <person name="Ahlstrom C."/>
            <person name="Manuel C.S."/>
            <person name="Stasiewicz M.J."/>
            <person name="Burrell A."/>
            <person name="Roof S."/>
            <person name="Strawn L."/>
            <person name="Fortes E.D."/>
            <person name="Nightingale K.K."/>
            <person name="Kephart D."/>
            <person name="Wiedmann M."/>
        </authorList>
    </citation>
    <scope>NUCLEOTIDE SEQUENCE [LARGE SCALE GENOMIC DNA]</scope>
    <source>
        <strain evidence="15 16">FSL S10-1187</strain>
    </source>
</reference>
<dbReference type="InterPro" id="IPR036921">
    <property type="entry name" value="PurM-like_N_sf"/>
</dbReference>
<evidence type="ECO:0000313" key="15">
    <source>
        <dbReference type="EMBL" id="EUJ29210.1"/>
    </source>
</evidence>
<dbReference type="InterPro" id="IPR036676">
    <property type="entry name" value="PurM-like_C_sf"/>
</dbReference>
<dbReference type="EMBL" id="AODF01000026">
    <property type="protein sequence ID" value="EUJ29210.1"/>
    <property type="molecule type" value="Genomic_DNA"/>
</dbReference>
<dbReference type="EC" id="6.3.3.1" evidence="3 12"/>
<evidence type="ECO:0000259" key="14">
    <source>
        <dbReference type="Pfam" id="PF02769"/>
    </source>
</evidence>
<evidence type="ECO:0000256" key="7">
    <source>
        <dbReference type="ARBA" id="ARBA00022840"/>
    </source>
</evidence>
<evidence type="ECO:0000256" key="9">
    <source>
        <dbReference type="ARBA" id="ARBA00032931"/>
    </source>
</evidence>
<dbReference type="HAMAP" id="MF_00741">
    <property type="entry name" value="AIRS"/>
    <property type="match status" value="1"/>
</dbReference>
<dbReference type="Pfam" id="PF02769">
    <property type="entry name" value="AIRS_C"/>
    <property type="match status" value="1"/>
</dbReference>
<evidence type="ECO:0000256" key="10">
    <source>
        <dbReference type="ARBA" id="ARBA00033093"/>
    </source>
</evidence>
<keyword evidence="12" id="KW-0658">Purine biosynthesis</keyword>
<evidence type="ECO:0000256" key="3">
    <source>
        <dbReference type="ARBA" id="ARBA00013047"/>
    </source>
</evidence>
<dbReference type="InterPro" id="IPR004733">
    <property type="entry name" value="PurM_cligase"/>
</dbReference>
<organism evidence="15 16">
    <name type="scientific">Listeria floridensis FSL S10-1187</name>
    <dbReference type="NCBI Taxonomy" id="1265817"/>
    <lineage>
        <taxon>Bacteria</taxon>
        <taxon>Bacillati</taxon>
        <taxon>Bacillota</taxon>
        <taxon>Bacilli</taxon>
        <taxon>Bacillales</taxon>
        <taxon>Listeriaceae</taxon>
        <taxon>Listeria</taxon>
    </lineage>
</organism>
<sequence>MTGNAYSKAGVDVEAGYEVVSRIEKHVEKTKRLGVMGALGSFGGMFDLSSLNLKEPVLVSGTDGVGTKLLLAIEADKHDTIGIDCVAMCVNDILAQGAEPLFFLDYIATGKTEPEKMEQIVRGVADGCEMAGCALIGGETAEMPDMYGTDDYDLAGFTVGAVEKNRLIEAGAVQAGDVLIGLPSSGIHSNGFSLVRKIYFKDHAYTLDSFVEPLGKTLGEVLLEPTRIYVKPVLEVLKKHEVHGISHVTGGGFVENLPRMLTDDLAVEIVKGSWPILPIFDHMREIGNLKEDEMYEIFNMGIGLVLAVPEIEADAVLAAFDGLGEQAYRIGTVTEKQDLAVRMIEGAKQ</sequence>
<evidence type="ECO:0000313" key="16">
    <source>
        <dbReference type="Proteomes" id="UP000019249"/>
    </source>
</evidence>
<protein>
    <recommendedName>
        <fullName evidence="4 12">Phosphoribosylformylglycinamidine cyclo-ligase</fullName>
        <ecNumber evidence="3 12">6.3.3.1</ecNumber>
    </recommendedName>
    <alternativeName>
        <fullName evidence="9 12">AIR synthase</fullName>
    </alternativeName>
    <alternativeName>
        <fullName evidence="10 12">AIRS</fullName>
    </alternativeName>
    <alternativeName>
        <fullName evidence="8 12">Phosphoribosyl-aminoimidazole synthetase</fullName>
    </alternativeName>
</protein>
<comment type="pathway">
    <text evidence="1 12">Purine metabolism; IMP biosynthesis via de novo pathway; 5-amino-1-(5-phospho-D-ribosyl)imidazole from N(2)-formyl-N(1)-(5-phospho-D-ribosyl)glycinamide: step 2/2.</text>
</comment>